<dbReference type="EMBL" id="AM747722">
    <property type="protein sequence ID" value="CAR57614.1"/>
    <property type="molecule type" value="Genomic_DNA"/>
</dbReference>
<dbReference type="RefSeq" id="WP_006482430.1">
    <property type="nucleotide sequence ID" value="NC_011002.1"/>
</dbReference>
<reference evidence="1 2" key="1">
    <citation type="journal article" date="2009" name="J. Bacteriol.">
        <title>The genome of Burkholderia cenocepacia J2315, an epidemic pathogen of cystic fibrosis patients.</title>
        <authorList>
            <person name="Holden M.T."/>
            <person name="Seth-Smith H.M."/>
            <person name="Crossman L.C."/>
            <person name="Sebaihia M."/>
            <person name="Bentley S.D."/>
            <person name="Cerdeno-Tarraga A.M."/>
            <person name="Thomson N.R."/>
            <person name="Bason N."/>
            <person name="Quail M.A."/>
            <person name="Sharp S."/>
            <person name="Cherevach I."/>
            <person name="Churcher C."/>
            <person name="Goodhead I."/>
            <person name="Hauser H."/>
            <person name="Holroyd N."/>
            <person name="Mungall K."/>
            <person name="Scott P."/>
            <person name="Walker D."/>
            <person name="White B."/>
            <person name="Rose H."/>
            <person name="Iversen P."/>
            <person name="Mil-Homens D."/>
            <person name="Rocha E.P."/>
            <person name="Fialho A.M."/>
            <person name="Baldwin A."/>
            <person name="Dowson C."/>
            <person name="Barrell B.G."/>
            <person name="Govan J.R."/>
            <person name="Vandamme P."/>
            <person name="Hart C.A."/>
            <person name="Mahenthiralingam E."/>
            <person name="Parkhill J."/>
        </authorList>
    </citation>
    <scope>NUCLEOTIDE SEQUENCE [LARGE SCALE GENOMIC DNA]</scope>
    <source>
        <strain evidence="2">ATCC BAA-245 / DSM 16553 / LMG 16656 / NCTC 13227 / J2315 / CF5610</strain>
    </source>
</reference>
<sequence>MALVPIPQLPHIQPPTTYVDPDQIIALYTPKQHPGCAELILNLRGADGKVRSVFADLTVAAAVLAYGPFVPVELQRITNDVATDYHVRASAIIELAPRPDGHANLWLTNGDCKAITPAAYAAVVGALAGPAVAAAGHI</sequence>
<gene>
    <name evidence="1" type="ORF">BCAS0677</name>
</gene>
<accession>B4EP71</accession>
<proteinExistence type="predicted"/>
<dbReference type="KEGG" id="bcj:BCAS0677"/>
<organism evidence="1 2">
    <name type="scientific">Burkholderia cenocepacia (strain ATCC BAA-245 / DSM 16553 / LMG 16656 / NCTC 13227 / J2315 / CF5610)</name>
    <name type="common">Burkholderia cepacia (strain J2315)</name>
    <dbReference type="NCBI Taxonomy" id="216591"/>
    <lineage>
        <taxon>Bacteria</taxon>
        <taxon>Pseudomonadati</taxon>
        <taxon>Pseudomonadota</taxon>
        <taxon>Betaproteobacteria</taxon>
        <taxon>Burkholderiales</taxon>
        <taxon>Burkholderiaceae</taxon>
        <taxon>Burkholderia</taxon>
        <taxon>Burkholderia cepacia complex</taxon>
    </lineage>
</organism>
<dbReference type="HOGENOM" id="CLU_1812184_0_0_4"/>
<name>B4EP71_BURCJ</name>
<dbReference type="Proteomes" id="UP000001035">
    <property type="component" value="Chromosome 3"/>
</dbReference>
<protein>
    <submittedName>
        <fullName evidence="1">Uncharacterized protein</fullName>
    </submittedName>
</protein>
<evidence type="ECO:0000313" key="2">
    <source>
        <dbReference type="Proteomes" id="UP000001035"/>
    </source>
</evidence>
<evidence type="ECO:0000313" key="1">
    <source>
        <dbReference type="EMBL" id="CAR57614.1"/>
    </source>
</evidence>
<dbReference type="AlphaFoldDB" id="B4EP71"/>
<dbReference type="eggNOG" id="ENOG50301FH">
    <property type="taxonomic scope" value="Bacteria"/>
</dbReference>
<dbReference type="BioCyc" id="BCEN216591:G1G1V-7698-MONOMER"/>
<keyword evidence="2" id="KW-1185">Reference proteome</keyword>